<dbReference type="EMBL" id="NSLJ01000045">
    <property type="protein sequence ID" value="PDP42620.1"/>
    <property type="molecule type" value="Genomic_DNA"/>
</dbReference>
<keyword evidence="1" id="KW-0175">Coiled coil</keyword>
<comment type="caution">
    <text evidence="2">The sequence shown here is derived from an EMBL/GenBank/DDBJ whole genome shotgun (WGS) entry which is preliminary data.</text>
</comment>
<evidence type="ECO:0000256" key="1">
    <source>
        <dbReference type="SAM" id="Coils"/>
    </source>
</evidence>
<name>A0A2A6E5C6_TANFO</name>
<protein>
    <recommendedName>
        <fullName evidence="4">6-bladed beta-propeller</fullName>
    </recommendedName>
</protein>
<accession>A0A2A6E5C6</accession>
<evidence type="ECO:0000313" key="2">
    <source>
        <dbReference type="EMBL" id="PDP42620.1"/>
    </source>
</evidence>
<dbReference type="AlphaFoldDB" id="A0A2A6E5C6"/>
<dbReference type="RefSeq" id="WP_041590845.1">
    <property type="nucleotide sequence ID" value="NZ_CAUQHC010000092.1"/>
</dbReference>
<evidence type="ECO:0008006" key="4">
    <source>
        <dbReference type="Google" id="ProtNLM"/>
    </source>
</evidence>
<organism evidence="2 3">
    <name type="scientific">Tannerella forsythia</name>
    <name type="common">Bacteroides forsythus</name>
    <dbReference type="NCBI Taxonomy" id="28112"/>
    <lineage>
        <taxon>Bacteria</taxon>
        <taxon>Pseudomonadati</taxon>
        <taxon>Bacteroidota</taxon>
        <taxon>Bacteroidia</taxon>
        <taxon>Bacteroidales</taxon>
        <taxon>Tannerellaceae</taxon>
        <taxon>Tannerella</taxon>
    </lineage>
</organism>
<reference evidence="2 3" key="1">
    <citation type="submission" date="2017-09" db="EMBL/GenBank/DDBJ databases">
        <title>Phase variable restriction modification systems are present in the genome sequences of periodontal pathogens Prevotella intermedia, Tannerella forsythia and Porphyromonas gingivalis.</title>
        <authorList>
            <person name="Haigh R.D."/>
            <person name="Crawford L."/>
            <person name="Ralph J."/>
            <person name="Wanford J."/>
            <person name="Vartoukian S.R."/>
            <person name="Hijazib K."/>
            <person name="Wade W."/>
            <person name="Oggioni M.R."/>
        </authorList>
    </citation>
    <scope>NUCLEOTIDE SEQUENCE [LARGE SCALE GENOMIC DNA]</scope>
    <source>
        <strain evidence="2 3">WW11663</strain>
    </source>
</reference>
<sequence>MYPAKFIVDKHTLKGAFYKIHNDYLGDIPLEWPTFYNGYYVWNVDPGDLIDQLDAQLKNNTSLKEKARKRLQEIRNDIRESDNNYIFYAELKK</sequence>
<proteinExistence type="predicted"/>
<gene>
    <name evidence="2" type="ORF">CLI86_12445</name>
</gene>
<dbReference type="Proteomes" id="UP000219259">
    <property type="component" value="Unassembled WGS sequence"/>
</dbReference>
<feature type="coiled-coil region" evidence="1">
    <location>
        <begin position="50"/>
        <end position="84"/>
    </location>
</feature>
<dbReference type="GeneID" id="34760303"/>
<evidence type="ECO:0000313" key="3">
    <source>
        <dbReference type="Proteomes" id="UP000219259"/>
    </source>
</evidence>